<gene>
    <name evidence="1" type="ORF">AVEN_78573_1</name>
</gene>
<organism evidence="1 2">
    <name type="scientific">Araneus ventricosus</name>
    <name type="common">Orbweaver spider</name>
    <name type="synonym">Epeira ventricosa</name>
    <dbReference type="NCBI Taxonomy" id="182803"/>
    <lineage>
        <taxon>Eukaryota</taxon>
        <taxon>Metazoa</taxon>
        <taxon>Ecdysozoa</taxon>
        <taxon>Arthropoda</taxon>
        <taxon>Chelicerata</taxon>
        <taxon>Arachnida</taxon>
        <taxon>Araneae</taxon>
        <taxon>Araneomorphae</taxon>
        <taxon>Entelegynae</taxon>
        <taxon>Araneoidea</taxon>
        <taxon>Araneidae</taxon>
        <taxon>Araneus</taxon>
    </lineage>
</organism>
<evidence type="ECO:0000313" key="1">
    <source>
        <dbReference type="EMBL" id="GBN11336.1"/>
    </source>
</evidence>
<dbReference type="EMBL" id="BGPR01005562">
    <property type="protein sequence ID" value="GBN11336.1"/>
    <property type="molecule type" value="Genomic_DNA"/>
</dbReference>
<dbReference type="Proteomes" id="UP000499080">
    <property type="component" value="Unassembled WGS sequence"/>
</dbReference>
<evidence type="ECO:0000313" key="2">
    <source>
        <dbReference type="Proteomes" id="UP000499080"/>
    </source>
</evidence>
<keyword evidence="2" id="KW-1185">Reference proteome</keyword>
<reference evidence="1 2" key="1">
    <citation type="journal article" date="2019" name="Sci. Rep.">
        <title>Orb-weaving spider Araneus ventricosus genome elucidates the spidroin gene catalogue.</title>
        <authorList>
            <person name="Kono N."/>
            <person name="Nakamura H."/>
            <person name="Ohtoshi R."/>
            <person name="Moran D.A.P."/>
            <person name="Shinohara A."/>
            <person name="Yoshida Y."/>
            <person name="Fujiwara M."/>
            <person name="Mori M."/>
            <person name="Tomita M."/>
            <person name="Arakawa K."/>
        </authorList>
    </citation>
    <scope>NUCLEOTIDE SEQUENCE [LARGE SCALE GENOMIC DNA]</scope>
</reference>
<sequence>MSEDPVTPALIGNVHCKCKNNRCSTGICSCHSSKLHCSEWSQFTVACLLKMAEAAHVIQALIRTTFADGPAVNNFRRATKRKYYGSDALMLKPKLFAEMKRFLSLVEEYWKTRFYAF</sequence>
<comment type="caution">
    <text evidence="1">The sequence shown here is derived from an EMBL/GenBank/DDBJ whole genome shotgun (WGS) entry which is preliminary data.</text>
</comment>
<protein>
    <recommendedName>
        <fullName evidence="3">Tesmin/TSO1-like CXC domain-containing protein</fullName>
    </recommendedName>
</protein>
<accession>A0A4Y2LCK8</accession>
<proteinExistence type="predicted"/>
<dbReference type="AlphaFoldDB" id="A0A4Y2LCK8"/>
<name>A0A4Y2LCK8_ARAVE</name>
<evidence type="ECO:0008006" key="3">
    <source>
        <dbReference type="Google" id="ProtNLM"/>
    </source>
</evidence>